<dbReference type="AlphaFoldDB" id="A0A0F9LAK8"/>
<keyword evidence="1" id="KW-0472">Membrane</keyword>
<name>A0A0F9LAK8_9ZZZZ</name>
<organism evidence="2">
    <name type="scientific">marine sediment metagenome</name>
    <dbReference type="NCBI Taxonomy" id="412755"/>
    <lineage>
        <taxon>unclassified sequences</taxon>
        <taxon>metagenomes</taxon>
        <taxon>ecological metagenomes</taxon>
    </lineage>
</organism>
<proteinExistence type="predicted"/>
<dbReference type="EMBL" id="LAZR01006671">
    <property type="protein sequence ID" value="KKM90443.1"/>
    <property type="molecule type" value="Genomic_DNA"/>
</dbReference>
<sequence length="63" mass="7376">MCINLGLNMKEEPMDDHDRLIEMHTDIKWIKKTLSEHLTKHWKFTILVISLVIGVIITGKFLS</sequence>
<gene>
    <name evidence="2" type="ORF">LCGC14_1238460</name>
</gene>
<feature type="transmembrane region" description="Helical" evidence="1">
    <location>
        <begin position="44"/>
        <end position="62"/>
    </location>
</feature>
<keyword evidence="1" id="KW-0812">Transmembrane</keyword>
<accession>A0A0F9LAK8</accession>
<evidence type="ECO:0000313" key="2">
    <source>
        <dbReference type="EMBL" id="KKM90443.1"/>
    </source>
</evidence>
<reference evidence="2" key="1">
    <citation type="journal article" date="2015" name="Nature">
        <title>Complex archaea that bridge the gap between prokaryotes and eukaryotes.</title>
        <authorList>
            <person name="Spang A."/>
            <person name="Saw J.H."/>
            <person name="Jorgensen S.L."/>
            <person name="Zaremba-Niedzwiedzka K."/>
            <person name="Martijn J."/>
            <person name="Lind A.E."/>
            <person name="van Eijk R."/>
            <person name="Schleper C."/>
            <person name="Guy L."/>
            <person name="Ettema T.J."/>
        </authorList>
    </citation>
    <scope>NUCLEOTIDE SEQUENCE</scope>
</reference>
<comment type="caution">
    <text evidence="2">The sequence shown here is derived from an EMBL/GenBank/DDBJ whole genome shotgun (WGS) entry which is preliminary data.</text>
</comment>
<protein>
    <submittedName>
        <fullName evidence="2">Uncharacterized protein</fullName>
    </submittedName>
</protein>
<evidence type="ECO:0000256" key="1">
    <source>
        <dbReference type="SAM" id="Phobius"/>
    </source>
</evidence>
<keyword evidence="1" id="KW-1133">Transmembrane helix</keyword>